<dbReference type="HOGENOM" id="CLU_2926781_0_0_1"/>
<sequence>MAASSGWPWKGRDGESGVDNVSDARVGDMEIGTVVLMSRRSVTATMMLAVRDGGGFLLGLG</sequence>
<dbReference type="Proteomes" id="UP000008022">
    <property type="component" value="Unassembled WGS sequence"/>
</dbReference>
<proteinExistence type="predicted"/>
<dbReference type="EnsemblPlants" id="ORUFI09G04810.1">
    <property type="protein sequence ID" value="ORUFI09G04810.1"/>
    <property type="gene ID" value="ORUFI09G04810"/>
</dbReference>
<evidence type="ECO:0000313" key="3">
    <source>
        <dbReference type="Proteomes" id="UP000008022"/>
    </source>
</evidence>
<protein>
    <submittedName>
        <fullName evidence="2">Uncharacterized protein</fullName>
    </submittedName>
</protein>
<name>A0A0E0QPB0_ORYRU</name>
<keyword evidence="3" id="KW-1185">Reference proteome</keyword>
<reference evidence="2" key="2">
    <citation type="submission" date="2015-06" db="UniProtKB">
        <authorList>
            <consortium name="EnsemblPlants"/>
        </authorList>
    </citation>
    <scope>IDENTIFICATION</scope>
</reference>
<feature type="region of interest" description="Disordered" evidence="1">
    <location>
        <begin position="1"/>
        <end position="22"/>
    </location>
</feature>
<dbReference type="Gramene" id="ORUFI09G04810.1">
    <property type="protein sequence ID" value="ORUFI09G04810.1"/>
    <property type="gene ID" value="ORUFI09G04810"/>
</dbReference>
<dbReference type="AlphaFoldDB" id="A0A0E0QPB0"/>
<evidence type="ECO:0000256" key="1">
    <source>
        <dbReference type="SAM" id="MobiDB-lite"/>
    </source>
</evidence>
<organism evidence="2 3">
    <name type="scientific">Oryza rufipogon</name>
    <name type="common">Brownbeard rice</name>
    <name type="synonym">Asian wild rice</name>
    <dbReference type="NCBI Taxonomy" id="4529"/>
    <lineage>
        <taxon>Eukaryota</taxon>
        <taxon>Viridiplantae</taxon>
        <taxon>Streptophyta</taxon>
        <taxon>Embryophyta</taxon>
        <taxon>Tracheophyta</taxon>
        <taxon>Spermatophyta</taxon>
        <taxon>Magnoliopsida</taxon>
        <taxon>Liliopsida</taxon>
        <taxon>Poales</taxon>
        <taxon>Poaceae</taxon>
        <taxon>BOP clade</taxon>
        <taxon>Oryzoideae</taxon>
        <taxon>Oryzeae</taxon>
        <taxon>Oryzinae</taxon>
        <taxon>Oryza</taxon>
    </lineage>
</organism>
<reference evidence="3" key="1">
    <citation type="submission" date="2013-06" db="EMBL/GenBank/DDBJ databases">
        <authorList>
            <person name="Zhao Q."/>
        </authorList>
    </citation>
    <scope>NUCLEOTIDE SEQUENCE</scope>
    <source>
        <strain evidence="3">cv. W1943</strain>
    </source>
</reference>
<accession>A0A0E0QPB0</accession>
<evidence type="ECO:0000313" key="2">
    <source>
        <dbReference type="EnsemblPlants" id="ORUFI09G04810.1"/>
    </source>
</evidence>